<name>A0A117LH98_9CHLR</name>
<dbReference type="NCBIfam" id="TIGR00232">
    <property type="entry name" value="tktlase_bact"/>
    <property type="match status" value="1"/>
</dbReference>
<feature type="binding site" evidence="12">
    <location>
        <position position="522"/>
    </location>
    <ligand>
        <name>substrate</name>
    </ligand>
</feature>
<dbReference type="CDD" id="cd02012">
    <property type="entry name" value="TPP_TK"/>
    <property type="match status" value="1"/>
</dbReference>
<feature type="binding site" evidence="12">
    <location>
        <position position="264"/>
    </location>
    <ligand>
        <name>substrate</name>
    </ligand>
</feature>
<dbReference type="InterPro" id="IPR009014">
    <property type="entry name" value="Transketo_C/PFOR_II"/>
</dbReference>
<comment type="function">
    <text evidence="16">Catalyzes the transfer of a two-carbon ketol group from a ketose donor to an aldose acceptor, via a covalent intermediate with the cofactor thiamine pyrophosphate.</text>
</comment>
<dbReference type="CDD" id="cd07033">
    <property type="entry name" value="TPP_PYR_DXS_TK_like"/>
    <property type="match status" value="1"/>
</dbReference>
<dbReference type="Pfam" id="PF22613">
    <property type="entry name" value="Transketolase_C_1"/>
    <property type="match status" value="1"/>
</dbReference>
<dbReference type="EC" id="2.2.1.1" evidence="3 10"/>
<dbReference type="Gene3D" id="3.40.50.920">
    <property type="match status" value="1"/>
</dbReference>
<dbReference type="InterPro" id="IPR029061">
    <property type="entry name" value="THDP-binding"/>
</dbReference>
<reference evidence="18 19" key="1">
    <citation type="journal article" date="2015" name="MBio">
        <title>Genome-Resolved Metagenomic Analysis Reveals Roles for Candidate Phyla and Other Microbial Community Members in Biogeochemical Transformations in Oil Reservoirs.</title>
        <authorList>
            <person name="Hu P."/>
            <person name="Tom L."/>
            <person name="Singh A."/>
            <person name="Thomas B.C."/>
            <person name="Baker B.J."/>
            <person name="Piceno Y.M."/>
            <person name="Andersen G.L."/>
            <person name="Banfield J.F."/>
        </authorList>
    </citation>
    <scope>NUCLEOTIDE SEQUENCE [LARGE SCALE GENOMIC DNA]</scope>
    <source>
        <strain evidence="18">46_16</strain>
    </source>
</reference>
<dbReference type="PANTHER" id="PTHR43522">
    <property type="entry name" value="TRANSKETOLASE"/>
    <property type="match status" value="1"/>
</dbReference>
<feature type="binding site" evidence="13">
    <location>
        <position position="70"/>
    </location>
    <ligand>
        <name>thiamine diphosphate</name>
        <dbReference type="ChEBI" id="CHEBI:58937"/>
    </ligand>
</feature>
<feature type="binding site" evidence="14">
    <location>
        <position position="191"/>
    </location>
    <ligand>
        <name>Mg(2+)</name>
        <dbReference type="ChEBI" id="CHEBI:18420"/>
    </ligand>
</feature>
<feature type="active site" description="Proton donor" evidence="11">
    <location>
        <position position="413"/>
    </location>
</feature>
<feature type="binding site" evidence="12">
    <location>
        <position position="463"/>
    </location>
    <ligand>
        <name>substrate</name>
    </ligand>
</feature>
<dbReference type="InterPro" id="IPR020826">
    <property type="entry name" value="Transketolase_BS"/>
</dbReference>
<comment type="cofactor">
    <cofactor evidence="13">
        <name>thiamine diphosphate</name>
        <dbReference type="ChEBI" id="CHEBI:58937"/>
    </cofactor>
    <text evidence="13">Binds 1 thiamine pyrophosphate per subunit. During the reaction, the substrate forms a covalent intermediate with the cofactor.</text>
</comment>
<comment type="catalytic activity">
    <reaction evidence="9 16">
        <text>D-sedoheptulose 7-phosphate + D-glyceraldehyde 3-phosphate = aldehydo-D-ribose 5-phosphate + D-xylulose 5-phosphate</text>
        <dbReference type="Rhea" id="RHEA:10508"/>
        <dbReference type="ChEBI" id="CHEBI:57483"/>
        <dbReference type="ChEBI" id="CHEBI:57737"/>
        <dbReference type="ChEBI" id="CHEBI:58273"/>
        <dbReference type="ChEBI" id="CHEBI:59776"/>
        <dbReference type="EC" id="2.2.1.1"/>
    </reaction>
</comment>
<protein>
    <recommendedName>
        <fullName evidence="4 10">Transketolase</fullName>
        <ecNumber evidence="3 10">2.2.1.1</ecNumber>
    </recommendedName>
</protein>
<evidence type="ECO:0000313" key="18">
    <source>
        <dbReference type="EMBL" id="KUK47083.1"/>
    </source>
</evidence>
<evidence type="ECO:0000256" key="4">
    <source>
        <dbReference type="ARBA" id="ARBA00016662"/>
    </source>
</evidence>
<evidence type="ECO:0000256" key="6">
    <source>
        <dbReference type="ARBA" id="ARBA00022723"/>
    </source>
</evidence>
<keyword evidence="16" id="KW-0106">Calcium</keyword>
<dbReference type="EMBL" id="LGFU01000001">
    <property type="protein sequence ID" value="KUK47083.1"/>
    <property type="molecule type" value="Genomic_DNA"/>
</dbReference>
<evidence type="ECO:0000256" key="2">
    <source>
        <dbReference type="ARBA" id="ARBA00011738"/>
    </source>
</evidence>
<feature type="binding site" evidence="13">
    <location>
        <position position="160"/>
    </location>
    <ligand>
        <name>thiamine diphosphate</name>
        <dbReference type="ChEBI" id="CHEBI:58937"/>
    </ligand>
</feature>
<evidence type="ECO:0000256" key="1">
    <source>
        <dbReference type="ARBA" id="ARBA00007131"/>
    </source>
</evidence>
<comment type="similarity">
    <text evidence="1 16">Belongs to the transketolase family.</text>
</comment>
<feature type="binding site" evidence="12">
    <location>
        <position position="475"/>
    </location>
    <ligand>
        <name>substrate</name>
    </ligand>
</feature>
<accession>A0A117LH98</accession>
<dbReference type="FunFam" id="3.40.50.920:FF:000003">
    <property type="entry name" value="Transketolase"/>
    <property type="match status" value="1"/>
</dbReference>
<dbReference type="InterPro" id="IPR005474">
    <property type="entry name" value="Transketolase_N"/>
</dbReference>
<dbReference type="Gene3D" id="3.40.50.970">
    <property type="match status" value="2"/>
</dbReference>
<evidence type="ECO:0000256" key="11">
    <source>
        <dbReference type="PIRSR" id="PIRSR605478-1"/>
    </source>
</evidence>
<dbReference type="GO" id="GO:0004802">
    <property type="term" value="F:transketolase activity"/>
    <property type="evidence" value="ECO:0007669"/>
    <property type="project" value="UniProtKB-UniRule"/>
</dbReference>
<dbReference type="InterPro" id="IPR005475">
    <property type="entry name" value="Transketolase-like_Pyr-bd"/>
</dbReference>
<feature type="binding site" evidence="13">
    <location>
        <position position="189"/>
    </location>
    <ligand>
        <name>thiamine diphosphate</name>
        <dbReference type="ChEBI" id="CHEBI:58937"/>
    </ligand>
</feature>
<proteinExistence type="inferred from homology"/>
<evidence type="ECO:0000256" key="10">
    <source>
        <dbReference type="NCBIfam" id="TIGR00232"/>
    </source>
</evidence>
<dbReference type="Pfam" id="PF02779">
    <property type="entry name" value="Transket_pyr"/>
    <property type="match status" value="1"/>
</dbReference>
<comment type="subunit">
    <text evidence="2 16">Homodimer.</text>
</comment>
<evidence type="ECO:0000256" key="14">
    <source>
        <dbReference type="PIRSR" id="PIRSR605478-4"/>
    </source>
</evidence>
<gene>
    <name evidence="18" type="ORF">XD73_0029</name>
</gene>
<evidence type="ECO:0000256" key="12">
    <source>
        <dbReference type="PIRSR" id="PIRSR605478-2"/>
    </source>
</evidence>
<keyword evidence="7 14" id="KW-0460">Magnesium</keyword>
<dbReference type="InterPro" id="IPR033247">
    <property type="entry name" value="Transketolase_fam"/>
</dbReference>
<dbReference type="SMART" id="SM00861">
    <property type="entry name" value="Transket_pyr"/>
    <property type="match status" value="1"/>
</dbReference>
<evidence type="ECO:0000256" key="3">
    <source>
        <dbReference type="ARBA" id="ARBA00013152"/>
    </source>
</evidence>
<dbReference type="InterPro" id="IPR049557">
    <property type="entry name" value="Transketolase_CS"/>
</dbReference>
<feature type="binding site" evidence="13">
    <location>
        <position position="439"/>
    </location>
    <ligand>
        <name>thiamine diphosphate</name>
        <dbReference type="ChEBI" id="CHEBI:58937"/>
    </ligand>
</feature>
<evidence type="ECO:0000256" key="5">
    <source>
        <dbReference type="ARBA" id="ARBA00022679"/>
    </source>
</evidence>
<dbReference type="GO" id="GO:0046872">
    <property type="term" value="F:metal ion binding"/>
    <property type="evidence" value="ECO:0007669"/>
    <property type="project" value="UniProtKB-KW"/>
</dbReference>
<feature type="binding site" evidence="12">
    <location>
        <position position="386"/>
    </location>
    <ligand>
        <name>substrate</name>
    </ligand>
</feature>
<keyword evidence="6 14" id="KW-0479">Metal-binding</keyword>
<dbReference type="Proteomes" id="UP000064249">
    <property type="component" value="Unassembled WGS sequence"/>
</dbReference>
<evidence type="ECO:0000256" key="16">
    <source>
        <dbReference type="RuleBase" id="RU004996"/>
    </source>
</evidence>
<sequence>MSTTKDLESRAIKTLRYLSVDGVQTAKSGHPGLPMGTAAIAYTIWTKHLQVNPSNPDWFNRDRFILSGGHGSMLLYSLLHLTGFDLSLEELKRFRQWGSLTPGHPEYGLTPGVETTTGPLGQGFANGIGMAIAEAHMAAEFNTPDFDVVDHYVYAIVTDGDLMEGVTSEAASLAGTLQLGKLIYLYDDNRISIDGSTDLAFTEDRAKRFEAYGWHVQKVADGNDVDAVDAAINAAKVDPRPSLIVCRTHIGYGLPTKQDTADAHGSPPGWDEIDASKKEQDWPVEPHFYIPEDVLDHFREVQQNGMEVEKQWNALFDHYKQKFPEKGASFERRINGKLPDDWQNAVPLFAADAKGMATRVSSGKVINALAKVLPEMMGGSADLTPSTKTWMDQRGTFCAADREGANLHFGVRENAMGSILNGMAVHKGLIPFGATFLVFSDYVRPAVRISALSHFPVVWVFTHDSIGLGEDGPTHQPVEQLAALRAIPNLVTIRPADANETREAWLVAIQRRDGPTALALSRQNLPTLDREKIASAANLQKGAYVLKDVGNGRLDLLIMASGSELKLALEAAQALVEKGKNVRVVSFPSWELFEQQSQEYRDSVLPPSLHCRIAIEAGIQQGWEKWLGEKGVMIGMDHYGASAPAEVLFEKFGFTVDDIVHQALSLLD</sequence>
<feature type="domain" description="Transketolase-like pyrimidine-binding" evidence="17">
    <location>
        <begin position="356"/>
        <end position="527"/>
    </location>
</feature>
<feature type="binding site" evidence="13">
    <location>
        <begin position="118"/>
        <end position="120"/>
    </location>
    <ligand>
        <name>thiamine diphosphate</name>
        <dbReference type="ChEBI" id="CHEBI:58937"/>
    </ligand>
</feature>
<organism evidence="18 19">
    <name type="scientific">Anaerolinea thermophila</name>
    <dbReference type="NCBI Taxonomy" id="167964"/>
    <lineage>
        <taxon>Bacteria</taxon>
        <taxon>Bacillati</taxon>
        <taxon>Chloroflexota</taxon>
        <taxon>Anaerolineae</taxon>
        <taxon>Anaerolineales</taxon>
        <taxon>Anaerolineaceae</taxon>
        <taxon>Anaerolinea</taxon>
    </lineage>
</organism>
<evidence type="ECO:0000256" key="15">
    <source>
        <dbReference type="PIRSR" id="PIRSR605478-5"/>
    </source>
</evidence>
<keyword evidence="8 13" id="KW-0786">Thiamine pyrophosphate</keyword>
<feature type="site" description="Important for catalytic activity" evidence="15">
    <location>
        <position position="264"/>
    </location>
</feature>
<dbReference type="SUPFAM" id="SSF52518">
    <property type="entry name" value="Thiamin diphosphate-binding fold (THDP-binding)"/>
    <property type="match status" value="2"/>
</dbReference>
<evidence type="ECO:0000256" key="7">
    <source>
        <dbReference type="ARBA" id="ARBA00022842"/>
    </source>
</evidence>
<dbReference type="Pfam" id="PF00456">
    <property type="entry name" value="Transketolase_N"/>
    <property type="match status" value="1"/>
</dbReference>
<dbReference type="PANTHER" id="PTHR43522:SF2">
    <property type="entry name" value="TRANSKETOLASE 1-RELATED"/>
    <property type="match status" value="1"/>
</dbReference>
<dbReference type="InterPro" id="IPR055152">
    <property type="entry name" value="Transketolase-like_C_2"/>
</dbReference>
<evidence type="ECO:0000256" key="13">
    <source>
        <dbReference type="PIRSR" id="PIRSR605478-3"/>
    </source>
</evidence>
<dbReference type="FunFam" id="3.40.50.970:FF:000003">
    <property type="entry name" value="Transketolase"/>
    <property type="match status" value="1"/>
</dbReference>
<comment type="cofactor">
    <cofactor evidence="14">
        <name>Mg(2+)</name>
        <dbReference type="ChEBI" id="CHEBI:18420"/>
    </cofactor>
    <text evidence="14">Binds 1 Mg(2+) ion per subunit. Can also utilize other divalent metal cations, such as Ca(2+), Mn(2+) and Co(2+).</text>
</comment>
<evidence type="ECO:0000259" key="17">
    <source>
        <dbReference type="SMART" id="SM00861"/>
    </source>
</evidence>
<dbReference type="InterPro" id="IPR005478">
    <property type="entry name" value="Transketolase_bac-like"/>
</dbReference>
<comment type="cofactor">
    <cofactor evidence="16">
        <name>Mg(2+)</name>
        <dbReference type="ChEBI" id="CHEBI:18420"/>
    </cofactor>
    <cofactor evidence="16">
        <name>Ca(2+)</name>
        <dbReference type="ChEBI" id="CHEBI:29108"/>
    </cofactor>
    <cofactor evidence="16">
        <name>Mn(2+)</name>
        <dbReference type="ChEBI" id="CHEBI:29035"/>
    </cofactor>
    <cofactor evidence="16">
        <name>Co(2+)</name>
        <dbReference type="ChEBI" id="CHEBI:48828"/>
    </cofactor>
    <text evidence="16">Binds 1 Mg(2+) ion per subunit. Can also utilize other divalent metal cations, such as Ca(2+), Mn(2+) and Co(2+).</text>
</comment>
<feature type="binding site" evidence="12">
    <location>
        <position position="359"/>
    </location>
    <ligand>
        <name>substrate</name>
    </ligand>
</feature>
<feature type="binding site" evidence="12">
    <location>
        <position position="471"/>
    </location>
    <ligand>
        <name>substrate</name>
    </ligand>
</feature>
<feature type="binding site" evidence="13">
    <location>
        <position position="264"/>
    </location>
    <ligand>
        <name>thiamine diphosphate</name>
        <dbReference type="ChEBI" id="CHEBI:58937"/>
    </ligand>
</feature>
<dbReference type="PROSITE" id="PS00802">
    <property type="entry name" value="TRANSKETOLASE_2"/>
    <property type="match status" value="1"/>
</dbReference>
<evidence type="ECO:0000313" key="19">
    <source>
        <dbReference type="Proteomes" id="UP000064249"/>
    </source>
</evidence>
<dbReference type="AlphaFoldDB" id="A0A117LH98"/>
<feature type="binding site" evidence="12">
    <location>
        <position position="30"/>
    </location>
    <ligand>
        <name>substrate</name>
    </ligand>
</feature>
<feature type="binding site" evidence="14">
    <location>
        <position position="159"/>
    </location>
    <ligand>
        <name>Mg(2+)</name>
        <dbReference type="ChEBI" id="CHEBI:18420"/>
    </ligand>
</feature>
<dbReference type="GO" id="GO:0005829">
    <property type="term" value="C:cytosol"/>
    <property type="evidence" value="ECO:0007669"/>
    <property type="project" value="TreeGrafter"/>
</dbReference>
<comment type="caution">
    <text evidence="18">The sequence shown here is derived from an EMBL/GenBank/DDBJ whole genome shotgun (WGS) entry which is preliminary data.</text>
</comment>
<feature type="site" description="Important for catalytic activity" evidence="15">
    <location>
        <position position="30"/>
    </location>
</feature>
<keyword evidence="5 16" id="KW-0808">Transferase</keyword>
<evidence type="ECO:0000256" key="9">
    <source>
        <dbReference type="ARBA" id="ARBA00049473"/>
    </source>
</evidence>
<dbReference type="SUPFAM" id="SSF52922">
    <property type="entry name" value="TK C-terminal domain-like"/>
    <property type="match status" value="1"/>
</dbReference>
<dbReference type="GO" id="GO:0006098">
    <property type="term" value="P:pentose-phosphate shunt"/>
    <property type="evidence" value="ECO:0007669"/>
    <property type="project" value="TreeGrafter"/>
</dbReference>
<dbReference type="FunFam" id="3.40.50.970:FF:000004">
    <property type="entry name" value="Transketolase"/>
    <property type="match status" value="1"/>
</dbReference>
<evidence type="ECO:0000256" key="8">
    <source>
        <dbReference type="ARBA" id="ARBA00023052"/>
    </source>
</evidence>
<feature type="binding site" evidence="14">
    <location>
        <position position="189"/>
    </location>
    <ligand>
        <name>Mg(2+)</name>
        <dbReference type="ChEBI" id="CHEBI:18420"/>
    </ligand>
</feature>
<dbReference type="PROSITE" id="PS00801">
    <property type="entry name" value="TRANSKETOLASE_1"/>
    <property type="match status" value="1"/>
</dbReference>
<dbReference type="PATRIC" id="fig|167964.4.peg.320"/>